<reference evidence="2 3" key="1">
    <citation type="submission" date="2017-03" db="EMBL/GenBank/DDBJ databases">
        <title>Widespread Adenine N6-methylation of Active Genes in Fungi.</title>
        <authorList>
            <consortium name="DOE Joint Genome Institute"/>
            <person name="Mondo S.J."/>
            <person name="Dannebaum R.O."/>
            <person name="Kuo R.C."/>
            <person name="Louie K.B."/>
            <person name="Bewick A.J."/>
            <person name="Labutti K."/>
            <person name="Haridas S."/>
            <person name="Kuo A."/>
            <person name="Salamov A."/>
            <person name="Ahrendt S.R."/>
            <person name="Lau R."/>
            <person name="Bowen B.P."/>
            <person name="Lipzen A."/>
            <person name="Sullivan W."/>
            <person name="Andreopoulos W.B."/>
            <person name="Clum A."/>
            <person name="Lindquist E."/>
            <person name="Daum C."/>
            <person name="Northen T.R."/>
            <person name="Ramamoorthy G."/>
            <person name="Schmitz R.J."/>
            <person name="Gryganskyi A."/>
            <person name="Culley D."/>
            <person name="Magnuson J."/>
            <person name="James T.Y."/>
            <person name="O'Malley M.A."/>
            <person name="Stajich J.E."/>
            <person name="Spatafora J.W."/>
            <person name="Visel A."/>
            <person name="Grigoriev I.V."/>
        </authorList>
    </citation>
    <scope>NUCLEOTIDE SEQUENCE [LARGE SCALE GENOMIC DNA]</scope>
    <source>
        <strain evidence="2 3">NRRL Y-17943</strain>
    </source>
</reference>
<dbReference type="Proteomes" id="UP000193218">
    <property type="component" value="Unassembled WGS sequence"/>
</dbReference>
<gene>
    <name evidence="2" type="ORF">BD324DRAFT_630799</name>
</gene>
<feature type="region of interest" description="Disordered" evidence="1">
    <location>
        <begin position="27"/>
        <end position="48"/>
    </location>
</feature>
<protein>
    <submittedName>
        <fullName evidence="2">Uncharacterized protein</fullName>
    </submittedName>
</protein>
<evidence type="ECO:0000256" key="1">
    <source>
        <dbReference type="SAM" id="MobiDB-lite"/>
    </source>
</evidence>
<dbReference type="PANTHER" id="PTHR34213:SF2">
    <property type="entry name" value="NUCLEAR TRANSPORT FACTOR 2 (NTF2) FAMILY PROTEIN"/>
    <property type="match status" value="1"/>
</dbReference>
<dbReference type="EMBL" id="NBSH01000010">
    <property type="protein sequence ID" value="ORX35597.1"/>
    <property type="molecule type" value="Genomic_DNA"/>
</dbReference>
<dbReference type="GeneID" id="33558176"/>
<proteinExistence type="predicted"/>
<feature type="compositionally biased region" description="Polar residues" evidence="1">
    <location>
        <begin position="27"/>
        <end position="38"/>
    </location>
</feature>
<feature type="region of interest" description="Disordered" evidence="1">
    <location>
        <begin position="159"/>
        <end position="178"/>
    </location>
</feature>
<sequence length="207" mass="23272">MSITRTATRSARPLQLFYTPLRTQSFNMSSTTAGQDTPTFGLKERQPSTEEKQLIDDVLQLYKLNPISSAYARYAENAKFHDPIGIAEGLNSIKAQFNSMPSIFSKSEVKGMKVLENPEVKPPSVQFALSQLYTFKAGNMDKLVNSKITLHVDPSTNQITQHDEEWDGKPNSTGEDGFFGKLNEMRKKFTANTVEKMADTRPKDQQN</sequence>
<name>A0A1Y1UDH3_9TREE</name>
<dbReference type="STRING" id="4999.A0A1Y1UDH3"/>
<dbReference type="AlphaFoldDB" id="A0A1Y1UDH3"/>
<accession>A0A1Y1UDH3</accession>
<comment type="caution">
    <text evidence="2">The sequence shown here is derived from an EMBL/GenBank/DDBJ whole genome shotgun (WGS) entry which is preliminary data.</text>
</comment>
<dbReference type="PANTHER" id="PTHR34213">
    <property type="entry name" value="NUCLEAR TRANSPORT FACTOR 2 (NTF2) FAMILY PROTEIN"/>
    <property type="match status" value="1"/>
</dbReference>
<dbReference type="InParanoid" id="A0A1Y1UDH3"/>
<organism evidence="2 3">
    <name type="scientific">Kockovaella imperatae</name>
    <dbReference type="NCBI Taxonomy" id="4999"/>
    <lineage>
        <taxon>Eukaryota</taxon>
        <taxon>Fungi</taxon>
        <taxon>Dikarya</taxon>
        <taxon>Basidiomycota</taxon>
        <taxon>Agaricomycotina</taxon>
        <taxon>Tremellomycetes</taxon>
        <taxon>Tremellales</taxon>
        <taxon>Cuniculitremaceae</taxon>
        <taxon>Kockovaella</taxon>
    </lineage>
</organism>
<dbReference type="OrthoDB" id="2400485at2759"/>
<dbReference type="RefSeq" id="XP_021869761.1">
    <property type="nucleotide sequence ID" value="XM_022016367.1"/>
</dbReference>
<evidence type="ECO:0000313" key="2">
    <source>
        <dbReference type="EMBL" id="ORX35597.1"/>
    </source>
</evidence>
<keyword evidence="3" id="KW-1185">Reference proteome</keyword>
<evidence type="ECO:0000313" key="3">
    <source>
        <dbReference type="Proteomes" id="UP000193218"/>
    </source>
</evidence>